<evidence type="ECO:0000256" key="17">
    <source>
        <dbReference type="SAM" id="SignalP"/>
    </source>
</evidence>
<keyword evidence="3 15" id="KW-0768">Sushi</keyword>
<evidence type="ECO:0000256" key="5">
    <source>
        <dbReference type="ARBA" id="ARBA00022737"/>
    </source>
</evidence>
<dbReference type="GO" id="GO:0045296">
    <property type="term" value="F:cadherin binding"/>
    <property type="evidence" value="ECO:0007669"/>
    <property type="project" value="Ensembl"/>
</dbReference>
<keyword evidence="6" id="KW-0180">Complement pathway</keyword>
<reference evidence="19" key="1">
    <citation type="submission" date="2016-12" db="EMBL/GenBank/DDBJ databases">
        <title>Mouse lemur reference genome and diversity panel.</title>
        <authorList>
            <person name="Harris R."/>
            <person name="Larsen P."/>
            <person name="Liu Y."/>
            <person name="Hughes D.S."/>
            <person name="Murali S."/>
            <person name="Raveendran M."/>
            <person name="Korchina V."/>
            <person name="Wang M."/>
            <person name="Jhangiani S."/>
            <person name="Bandaranaike D."/>
            <person name="Bellair M."/>
            <person name="Blankenburg K."/>
            <person name="Chao H."/>
            <person name="Dahdouli M."/>
            <person name="Dinh H."/>
            <person name="Doddapaneni H."/>
            <person name="English A."/>
            <person name="Firestine M."/>
            <person name="Gnanaolivu R."/>
            <person name="Gross S."/>
            <person name="Hernandez B."/>
            <person name="Javaid M."/>
            <person name="Jayaseelan J."/>
            <person name="Jones J."/>
            <person name="Khan Z."/>
            <person name="Kovar C."/>
            <person name="Kurapati P."/>
            <person name="Le B."/>
            <person name="Lee S."/>
            <person name="Li M."/>
            <person name="Mathew T."/>
            <person name="Narasimhan A."/>
            <person name="Ngo D."/>
            <person name="Nguyen L."/>
            <person name="Okwuonu G."/>
            <person name="Ongeri F."/>
            <person name="Osuji N."/>
            <person name="Pu L.-L."/>
            <person name="Puazo M."/>
            <person name="Quiroz J."/>
            <person name="Raj R."/>
            <person name="Rajbhandari K."/>
            <person name="Reid J.G."/>
            <person name="Santibanez J."/>
            <person name="Sexton D."/>
            <person name="Skinner E."/>
            <person name="Vee V."/>
            <person name="Weissenberger G."/>
            <person name="Wu Y."/>
            <person name="Xin Y."/>
            <person name="Han Y."/>
            <person name="Campbell C."/>
            <person name="Brown A."/>
            <person name="Sullivan B."/>
            <person name="Shelton J."/>
            <person name="Brown S."/>
            <person name="Dudchenko O."/>
            <person name="Machol I."/>
            <person name="Durand N."/>
            <person name="Shamim M."/>
            <person name="Lieberman A."/>
            <person name="Muzny D.M."/>
            <person name="Richards S."/>
            <person name="Yoder A."/>
            <person name="Worley K.C."/>
            <person name="Rogers J."/>
            <person name="Gibbs R.A."/>
        </authorList>
    </citation>
    <scope>NUCLEOTIDE SEQUENCE [LARGE SCALE GENOMIC DNA]</scope>
</reference>
<keyword evidence="11" id="KW-0968">Cytoplasmic vesicle</keyword>
<comment type="caution">
    <text evidence="15">Lacks conserved residue(s) required for the propagation of feature annotation.</text>
</comment>
<dbReference type="GO" id="GO:0007338">
    <property type="term" value="P:single fertilization"/>
    <property type="evidence" value="ECO:0007669"/>
    <property type="project" value="UniProtKB-UniRule"/>
</dbReference>
<comment type="function">
    <text evidence="12">Acts as a cofactor for complement factor I, a serine protease which protects autologous cells against complement-mediated injury by cleaving C3b and C4b deposited on host tissue. May be involved in the fusion of the spermatozoa with the oocyte during fertilization. Also acts as a costimulatory factor for T-cells which induces the differentiation of CD4+ into T-regulatory 1 cells. T-regulatory 1 cells suppress immune responses by secreting interleukin-10, and therefore are thought to prevent autoimmunity.</text>
</comment>
<evidence type="ECO:0000256" key="12">
    <source>
        <dbReference type="ARBA" id="ARBA00025258"/>
    </source>
</evidence>
<keyword evidence="5" id="KW-0677">Repeat</keyword>
<gene>
    <name evidence="19" type="primary">CD46</name>
</gene>
<dbReference type="GO" id="GO:0032733">
    <property type="term" value="P:positive regulation of interleukin-10 production"/>
    <property type="evidence" value="ECO:0007669"/>
    <property type="project" value="Ensembl"/>
</dbReference>
<dbReference type="GO" id="GO:0002456">
    <property type="term" value="P:T cell mediated immunity"/>
    <property type="evidence" value="ECO:0007669"/>
    <property type="project" value="Ensembl"/>
</dbReference>
<dbReference type="GO" id="GO:0006958">
    <property type="term" value="P:complement activation, classical pathway"/>
    <property type="evidence" value="ECO:0007669"/>
    <property type="project" value="UniProtKB-KW"/>
</dbReference>
<dbReference type="Proteomes" id="UP000694394">
    <property type="component" value="Chromosome 27"/>
</dbReference>
<dbReference type="GO" id="GO:0071636">
    <property type="term" value="P:positive regulation of transforming growth factor beta production"/>
    <property type="evidence" value="ECO:0007669"/>
    <property type="project" value="Ensembl"/>
</dbReference>
<evidence type="ECO:0000313" key="19">
    <source>
        <dbReference type="Ensembl" id="ENSMICP00000046904.1"/>
    </source>
</evidence>
<dbReference type="GO" id="GO:0008593">
    <property type="term" value="P:regulation of Notch signaling pathway"/>
    <property type="evidence" value="ECO:0007669"/>
    <property type="project" value="Ensembl"/>
</dbReference>
<dbReference type="Ensembl" id="ENSMICT00000070837.1">
    <property type="protein sequence ID" value="ENSMICP00000046904.1"/>
    <property type="gene ID" value="ENSMICG00000041788.1"/>
</dbReference>
<keyword evidence="7 14" id="KW-0472">Membrane</keyword>
<protein>
    <recommendedName>
        <fullName evidence="2 14">Membrane cofactor protein</fullName>
    </recommendedName>
</protein>
<feature type="domain" description="Sushi" evidence="18">
    <location>
        <begin position="105"/>
        <end position="167"/>
    </location>
</feature>
<dbReference type="InterPro" id="IPR017341">
    <property type="entry name" value="CD46"/>
</dbReference>
<dbReference type="PANTHER" id="PTHR19325:SF521">
    <property type="entry name" value="MEMBRANE COFACTOR PROTEIN"/>
    <property type="match status" value="1"/>
</dbReference>
<evidence type="ECO:0000256" key="11">
    <source>
        <dbReference type="ARBA" id="ARBA00023329"/>
    </source>
</evidence>
<keyword evidence="8 15" id="KW-1015">Disulfide bond</keyword>
<feature type="domain" description="Sushi" evidence="18">
    <location>
        <begin position="234"/>
        <end position="293"/>
    </location>
</feature>
<keyword evidence="20" id="KW-1185">Reference proteome</keyword>
<feature type="domain" description="Sushi" evidence="18">
    <location>
        <begin position="41"/>
        <end position="104"/>
    </location>
</feature>
<dbReference type="Gene3D" id="2.10.70.10">
    <property type="entry name" value="Complement Module, domain 1"/>
    <property type="match status" value="4"/>
</dbReference>
<dbReference type="SMART" id="SM00032">
    <property type="entry name" value="CCP"/>
    <property type="match status" value="4"/>
</dbReference>
<feature type="signal peptide" evidence="17">
    <location>
        <begin position="1"/>
        <end position="42"/>
    </location>
</feature>
<evidence type="ECO:0000256" key="6">
    <source>
        <dbReference type="ARBA" id="ARBA00022875"/>
    </source>
</evidence>
<evidence type="ECO:0000256" key="16">
    <source>
        <dbReference type="SAM" id="Phobius"/>
    </source>
</evidence>
<dbReference type="GO" id="GO:0002079">
    <property type="term" value="C:inner acrosomal membrane"/>
    <property type="evidence" value="ECO:0007669"/>
    <property type="project" value="UniProtKB-SubCell"/>
</dbReference>
<comment type="subcellular location">
    <subcellularLocation>
        <location evidence="1">Cytoplasmic vesicle</location>
        <location evidence="1">Secretory vesicle</location>
        <location evidence="1">Acrosome inner membrane</location>
        <topology evidence="1">Single-pass type I membrane protein</topology>
    </subcellularLocation>
</comment>
<dbReference type="InterPro" id="IPR035976">
    <property type="entry name" value="Sushi/SCR/CCP_sf"/>
</dbReference>
<dbReference type="EMBL" id="ABDC03029925">
    <property type="status" value="NOT_ANNOTATED_CDS"/>
    <property type="molecule type" value="Genomic_DNA"/>
</dbReference>
<keyword evidence="6" id="KW-0391">Immunity</keyword>
<reference evidence="19" key="3">
    <citation type="submission" date="2025-09" db="UniProtKB">
        <authorList>
            <consortium name="Ensembl"/>
        </authorList>
    </citation>
    <scope>IDENTIFICATION</scope>
</reference>
<keyword evidence="16" id="KW-0812">Transmembrane</keyword>
<dbReference type="CDD" id="cd00033">
    <property type="entry name" value="CCP"/>
    <property type="match status" value="4"/>
</dbReference>
<dbReference type="GO" id="GO:0010629">
    <property type="term" value="P:negative regulation of gene expression"/>
    <property type="evidence" value="ECO:0007669"/>
    <property type="project" value="Ensembl"/>
</dbReference>
<evidence type="ECO:0000256" key="10">
    <source>
        <dbReference type="ARBA" id="ARBA00023279"/>
    </source>
</evidence>
<feature type="disulfide bond" evidence="15">
    <location>
        <begin position="264"/>
        <end position="291"/>
    </location>
</feature>
<dbReference type="Pfam" id="PF00084">
    <property type="entry name" value="Sushi"/>
    <property type="match status" value="4"/>
</dbReference>
<evidence type="ECO:0000313" key="20">
    <source>
        <dbReference type="Proteomes" id="UP000694394"/>
    </source>
</evidence>
<organism evidence="19 20">
    <name type="scientific">Microcebus murinus</name>
    <name type="common">Gray mouse lemur</name>
    <name type="synonym">Lemur murinus</name>
    <dbReference type="NCBI Taxonomy" id="30608"/>
    <lineage>
        <taxon>Eukaryota</taxon>
        <taxon>Metazoa</taxon>
        <taxon>Chordata</taxon>
        <taxon>Craniata</taxon>
        <taxon>Vertebrata</taxon>
        <taxon>Euteleostomi</taxon>
        <taxon>Mammalia</taxon>
        <taxon>Eutheria</taxon>
        <taxon>Euarchontoglires</taxon>
        <taxon>Primates</taxon>
        <taxon>Strepsirrhini</taxon>
        <taxon>Lemuriformes</taxon>
        <taxon>Cheirogaleidae</taxon>
        <taxon>Microcebus</taxon>
    </lineage>
</organism>
<dbReference type="GO" id="GO:0043382">
    <property type="term" value="P:positive regulation of memory T cell differentiation"/>
    <property type="evidence" value="ECO:0007669"/>
    <property type="project" value="Ensembl"/>
</dbReference>
<keyword evidence="9" id="KW-0325">Glycoprotein</keyword>
<evidence type="ECO:0000256" key="1">
    <source>
        <dbReference type="ARBA" id="ARBA00004537"/>
    </source>
</evidence>
<feature type="chain" id="PRO_5044133701" description="Membrane cofactor protein" evidence="17">
    <location>
        <begin position="43"/>
        <end position="372"/>
    </location>
</feature>
<dbReference type="GO" id="GO:0009986">
    <property type="term" value="C:cell surface"/>
    <property type="evidence" value="ECO:0007669"/>
    <property type="project" value="Ensembl"/>
</dbReference>
<evidence type="ECO:0000256" key="9">
    <source>
        <dbReference type="ARBA" id="ARBA00023180"/>
    </source>
</evidence>
<keyword evidence="16" id="KW-1133">Transmembrane helix</keyword>
<evidence type="ECO:0000259" key="18">
    <source>
        <dbReference type="PROSITE" id="PS50923"/>
    </source>
</evidence>
<accession>A0A8B7FXU9</accession>
<dbReference type="RefSeq" id="XP_012614222.1">
    <property type="nucleotide sequence ID" value="XM_012758768.2"/>
</dbReference>
<dbReference type="OrthoDB" id="6480633at2759"/>
<dbReference type="SUPFAM" id="SSF57535">
    <property type="entry name" value="Complement control module/SCR domain"/>
    <property type="match status" value="4"/>
</dbReference>
<dbReference type="GO" id="GO:0045591">
    <property type="term" value="P:positive regulation of regulatory T cell differentiation"/>
    <property type="evidence" value="ECO:0007669"/>
    <property type="project" value="Ensembl"/>
</dbReference>
<dbReference type="InterPro" id="IPR050350">
    <property type="entry name" value="Compl-Cell_Adhes-Reg"/>
</dbReference>
<dbReference type="AlphaFoldDB" id="A0A8B7FXU9"/>
<keyword evidence="4 17" id="KW-0732">Signal</keyword>
<keyword evidence="6" id="KW-0399">Innate immunity</keyword>
<evidence type="ECO:0000256" key="14">
    <source>
        <dbReference type="PIRNR" id="PIRNR037971"/>
    </source>
</evidence>
<dbReference type="GO" id="GO:0005576">
    <property type="term" value="C:extracellular region"/>
    <property type="evidence" value="ECO:0007669"/>
    <property type="project" value="GOC"/>
</dbReference>
<dbReference type="GO" id="GO:0042102">
    <property type="term" value="P:positive regulation of T cell proliferation"/>
    <property type="evidence" value="ECO:0007669"/>
    <property type="project" value="Ensembl"/>
</dbReference>
<evidence type="ECO:0000256" key="2">
    <source>
        <dbReference type="ARBA" id="ARBA00017517"/>
    </source>
</evidence>
<dbReference type="GeneTree" id="ENSGT00940000161381"/>
<reference evidence="19" key="2">
    <citation type="submission" date="2025-08" db="UniProtKB">
        <authorList>
            <consortium name="Ensembl"/>
        </authorList>
    </citation>
    <scope>IDENTIFICATION</scope>
</reference>
<evidence type="ECO:0000256" key="4">
    <source>
        <dbReference type="ARBA" id="ARBA00022729"/>
    </source>
</evidence>
<evidence type="ECO:0000256" key="7">
    <source>
        <dbReference type="ARBA" id="ARBA00023136"/>
    </source>
</evidence>
<evidence type="ECO:0000256" key="8">
    <source>
        <dbReference type="ARBA" id="ARBA00023157"/>
    </source>
</evidence>
<feature type="transmembrane region" description="Helical" evidence="16">
    <location>
        <begin position="326"/>
        <end position="347"/>
    </location>
</feature>
<dbReference type="PIRSF" id="PIRSF037971">
    <property type="entry name" value="TLX_CD46"/>
    <property type="match status" value="1"/>
</dbReference>
<dbReference type="FunFam" id="2.10.70.10:FF:000014">
    <property type="entry name" value="Membrane cofactor protein"/>
    <property type="match status" value="1"/>
</dbReference>
<sequence length="372" mass="41823">MKASSAPRWAPPRRCESPSPYLGFLGTLLGAVALLLSTCSDACEDPPEFEAMELISELKPYYEVGEEVHYKCKKGYFYIPPLSLLTFCEKNHSWFPATDEACFRDSCSFPKDPENGRVVFVNGTYSWGFEVHYECHWGYYLIGEAILRCQLKEEGPVWSDKPAVCEKILCLPPPKIENGKHTFSEVEVFHYLEAVTYSCDPAPGPEEYSLVGEHTIHCANHHKWSHNAPECKVVRCPFPVVANGKQISGFGKVFSYKAKVTFECNMGFYLNGSDTVSCGGNSTWEPSLPLCPKGPKPTHPTKPPVSNYPGYPHPKEGIFDPDYDTWIIALLIIIAILTVAVVIVGLYKYLQRRKKGTYLIDESHREVIFTSL</sequence>
<name>A0A8B7FXU9_MICMU</name>
<dbReference type="InterPro" id="IPR000436">
    <property type="entry name" value="Sushi_SCR_CCP_dom"/>
</dbReference>
<feature type="domain" description="Sushi" evidence="18">
    <location>
        <begin position="168"/>
        <end position="233"/>
    </location>
</feature>
<evidence type="ECO:0000256" key="13">
    <source>
        <dbReference type="ARBA" id="ARBA00047055"/>
    </source>
</evidence>
<dbReference type="GO" id="GO:0035581">
    <property type="term" value="P:sequestering of extracellular ligand from receptor"/>
    <property type="evidence" value="ECO:0007669"/>
    <property type="project" value="Ensembl"/>
</dbReference>
<evidence type="ECO:0000256" key="15">
    <source>
        <dbReference type="PROSITE-ProRule" id="PRU00302"/>
    </source>
</evidence>
<dbReference type="CTD" id="4179"/>
<comment type="subunit">
    <text evidence="13">Interacts with C3b. Interacts with C4b. Interacts with moesin/MSN.</text>
</comment>
<proteinExistence type="predicted"/>
<dbReference type="GO" id="GO:0005886">
    <property type="term" value="C:plasma membrane"/>
    <property type="evidence" value="ECO:0007669"/>
    <property type="project" value="Ensembl"/>
</dbReference>
<keyword evidence="10 14" id="KW-0278">Fertilization</keyword>
<dbReference type="PANTHER" id="PTHR19325">
    <property type="entry name" value="COMPLEMENT COMPONENT-RELATED SUSHI DOMAIN-CONTAINING"/>
    <property type="match status" value="1"/>
</dbReference>
<dbReference type="FunFam" id="2.10.70.10:FF:000042">
    <property type="entry name" value="Membrane cofactor protein"/>
    <property type="match status" value="1"/>
</dbReference>
<evidence type="ECO:0000256" key="3">
    <source>
        <dbReference type="ARBA" id="ARBA00022659"/>
    </source>
</evidence>
<dbReference type="PROSITE" id="PS50923">
    <property type="entry name" value="SUSHI"/>
    <property type="match status" value="4"/>
</dbReference>